<organism evidence="11">
    <name type="scientific">Shewanella putrefaciens (strain CN-32 / ATCC BAA-453)</name>
    <dbReference type="NCBI Taxonomy" id="319224"/>
    <lineage>
        <taxon>Bacteria</taxon>
        <taxon>Pseudomonadati</taxon>
        <taxon>Pseudomonadota</taxon>
        <taxon>Gammaproteobacteria</taxon>
        <taxon>Alteromonadales</taxon>
        <taxon>Shewanellaceae</taxon>
        <taxon>Shewanella</taxon>
    </lineage>
</organism>
<keyword evidence="4" id="KW-0816">Tricarboxylic acid cycle</keyword>
<dbReference type="Gene3D" id="3.20.20.360">
    <property type="entry name" value="Malate synthase, domain 3"/>
    <property type="match status" value="1"/>
</dbReference>
<feature type="domain" description="Malate synthase TIM barrel" evidence="8">
    <location>
        <begin position="202"/>
        <end position="448"/>
    </location>
</feature>
<dbReference type="AlphaFoldDB" id="A4Y4T3"/>
<sequence length="575" mass="64149">MVIGDATALEVSVKPVNSGASWEGIKMTEHTLSEQQLNSTLGKAAPNATLDIVGPDIPGQEVIFTDGAVALLESLCREFAGEVPVLLAKRKEKQARIDKGGLPDFLPETRAIRDGAWQIRGIPTDLLDRRVEITGPVERKMVINALNANAKVFMADFEDSLAPSWQKVVEGQINLRDAVRGDIEYTAPETGKHYKLGPHPAVLICRVRGLHLKEKHVQFNGESIPGSLFDFALYFYHNYRQLLAKGSGPYFYIPKLESHIEARWWAKVFAFVEERFCLQAGTIKCTCLIETLPAVFEMDEILYELRSNIVALNCGRWDYIFSYIKTLKRHSDRVLPDRQAVTMDTPFLSAYSRLLIKTCHKRGALAMGGMAAFIPAKDPAQNEAVLQRVRRDKELEARNGHDGTWVAHPGLADTAMGIFNEYIGQDHCNQLHITRDVDAPILAAELLKTCDGERTEQGMRLNIRIALQYLEAWISGNGCVPIYGLMEDAATAEISRASIWQWIQHGKSLSNGKLVTKQLFKDMLVEELANVKEEVGSDRFTSGKFTQAAVLLEDITTSDELVDFLTLPGYEMLTA</sequence>
<dbReference type="PANTHER" id="PTHR42902:SF1">
    <property type="entry name" value="MALATE SYNTHASE 1-RELATED"/>
    <property type="match status" value="1"/>
</dbReference>
<comment type="similarity">
    <text evidence="1">Belongs to the malate synthase family.</text>
</comment>
<evidence type="ECO:0000256" key="2">
    <source>
        <dbReference type="ARBA" id="ARBA00012636"/>
    </source>
</evidence>
<dbReference type="InterPro" id="IPR046363">
    <property type="entry name" value="MS_N_TIM-barrel_dom"/>
</dbReference>
<proteinExistence type="inferred from homology"/>
<keyword evidence="3" id="KW-0329">Glyoxylate bypass</keyword>
<dbReference type="InterPro" id="IPR006252">
    <property type="entry name" value="Malate_synthA"/>
</dbReference>
<accession>A4Y4T3</accession>
<evidence type="ECO:0000256" key="4">
    <source>
        <dbReference type="ARBA" id="ARBA00022532"/>
    </source>
</evidence>
<dbReference type="InterPro" id="IPR048355">
    <property type="entry name" value="MS_C"/>
</dbReference>
<dbReference type="InterPro" id="IPR011076">
    <property type="entry name" value="Malate_synth_sf"/>
</dbReference>
<dbReference type="GO" id="GO:0006097">
    <property type="term" value="P:glyoxylate cycle"/>
    <property type="evidence" value="ECO:0007669"/>
    <property type="project" value="UniProtKB-KW"/>
</dbReference>
<comment type="catalytic activity">
    <reaction evidence="6">
        <text>glyoxylate + acetyl-CoA + H2O = (S)-malate + CoA + H(+)</text>
        <dbReference type="Rhea" id="RHEA:18181"/>
        <dbReference type="ChEBI" id="CHEBI:15377"/>
        <dbReference type="ChEBI" id="CHEBI:15378"/>
        <dbReference type="ChEBI" id="CHEBI:15589"/>
        <dbReference type="ChEBI" id="CHEBI:36655"/>
        <dbReference type="ChEBI" id="CHEBI:57287"/>
        <dbReference type="ChEBI" id="CHEBI:57288"/>
        <dbReference type="EC" id="2.3.3.9"/>
    </reaction>
</comment>
<evidence type="ECO:0000256" key="6">
    <source>
        <dbReference type="ARBA" id="ARBA00047918"/>
    </source>
</evidence>
<evidence type="ECO:0000259" key="8">
    <source>
        <dbReference type="Pfam" id="PF01274"/>
    </source>
</evidence>
<feature type="active site" description="Proton acceptor" evidence="7">
    <location>
        <position position="206"/>
    </location>
</feature>
<evidence type="ECO:0000256" key="5">
    <source>
        <dbReference type="ARBA" id="ARBA00022679"/>
    </source>
</evidence>
<dbReference type="InterPro" id="IPR048356">
    <property type="entry name" value="MS_N"/>
</dbReference>
<keyword evidence="5 11" id="KW-0808">Transferase</keyword>
<dbReference type="PANTHER" id="PTHR42902">
    <property type="entry name" value="MALATE SYNTHASE"/>
    <property type="match status" value="1"/>
</dbReference>
<dbReference type="CDD" id="cd00727">
    <property type="entry name" value="malate_synt_A"/>
    <property type="match status" value="1"/>
</dbReference>
<reference evidence="11" key="1">
    <citation type="submission" date="2007-04" db="EMBL/GenBank/DDBJ databases">
        <title>Complete sequence of Shewanella putrefaciens CN-32.</title>
        <authorList>
            <consortium name="US DOE Joint Genome Institute"/>
            <person name="Copeland A."/>
            <person name="Lucas S."/>
            <person name="Lapidus A."/>
            <person name="Barry K."/>
            <person name="Detter J.C."/>
            <person name="Glavina del Rio T."/>
            <person name="Hammon N."/>
            <person name="Israni S."/>
            <person name="Dalin E."/>
            <person name="Tice H."/>
            <person name="Pitluck S."/>
            <person name="Chain P."/>
            <person name="Malfatti S."/>
            <person name="Shin M."/>
            <person name="Vergez L."/>
            <person name="Schmutz J."/>
            <person name="Larimer F."/>
            <person name="Land M."/>
            <person name="Hauser L."/>
            <person name="Kyrpides N."/>
            <person name="Mikhailova N."/>
            <person name="Romine M.F."/>
            <person name="Fredrickson J."/>
            <person name="Tiedje J."/>
            <person name="Richardson P."/>
        </authorList>
    </citation>
    <scope>NUCLEOTIDE SEQUENCE [LARGE SCALE GENOMIC DNA]</scope>
    <source>
        <strain evidence="11">CN-32</strain>
    </source>
</reference>
<dbReference type="GO" id="GO:0006099">
    <property type="term" value="P:tricarboxylic acid cycle"/>
    <property type="evidence" value="ECO:0007669"/>
    <property type="project" value="UniProtKB-KW"/>
</dbReference>
<evidence type="ECO:0000259" key="9">
    <source>
        <dbReference type="Pfam" id="PF20656"/>
    </source>
</evidence>
<protein>
    <recommendedName>
        <fullName evidence="2">malate synthase</fullName>
        <ecNumber evidence="2">2.3.3.9</ecNumber>
    </recommendedName>
</protein>
<dbReference type="GO" id="GO:0005737">
    <property type="term" value="C:cytoplasm"/>
    <property type="evidence" value="ECO:0007669"/>
    <property type="project" value="TreeGrafter"/>
</dbReference>
<dbReference type="FunFam" id="1.20.1220.12:FF:000001">
    <property type="entry name" value="Malate synthase"/>
    <property type="match status" value="1"/>
</dbReference>
<name>A4Y4T3_SHEPC</name>
<dbReference type="EMBL" id="CP000681">
    <property type="protein sequence ID" value="ABP74966.1"/>
    <property type="molecule type" value="Genomic_DNA"/>
</dbReference>
<dbReference type="Gene3D" id="1.20.1220.12">
    <property type="entry name" value="Malate synthase, domain III"/>
    <property type="match status" value="1"/>
</dbReference>
<dbReference type="GO" id="GO:0004474">
    <property type="term" value="F:malate synthase activity"/>
    <property type="evidence" value="ECO:0007669"/>
    <property type="project" value="UniProtKB-EC"/>
</dbReference>
<dbReference type="SUPFAM" id="SSF51645">
    <property type="entry name" value="Malate synthase G"/>
    <property type="match status" value="1"/>
</dbReference>
<feature type="domain" description="Malate synthase N-terminal" evidence="9">
    <location>
        <begin position="50"/>
        <end position="109"/>
    </location>
</feature>
<evidence type="ECO:0000256" key="1">
    <source>
        <dbReference type="ARBA" id="ARBA00006394"/>
    </source>
</evidence>
<evidence type="ECO:0000259" key="10">
    <source>
        <dbReference type="Pfam" id="PF20659"/>
    </source>
</evidence>
<evidence type="ECO:0000313" key="11">
    <source>
        <dbReference type="EMBL" id="ABP74966.1"/>
    </source>
</evidence>
<dbReference type="Pfam" id="PF01274">
    <property type="entry name" value="MS_TIM-barrel"/>
    <property type="match status" value="1"/>
</dbReference>
<dbReference type="FunFam" id="3.20.20.360:FF:000001">
    <property type="entry name" value="Malate synthase"/>
    <property type="match status" value="1"/>
</dbReference>
<dbReference type="eggNOG" id="COG2225">
    <property type="taxonomic scope" value="Bacteria"/>
</dbReference>
<dbReference type="Pfam" id="PF20656">
    <property type="entry name" value="MS_N"/>
    <property type="match status" value="1"/>
</dbReference>
<feature type="active site" description="Proton donor" evidence="7">
    <location>
        <position position="488"/>
    </location>
</feature>
<dbReference type="Pfam" id="PF20659">
    <property type="entry name" value="MS_C"/>
    <property type="match status" value="1"/>
</dbReference>
<keyword evidence="11" id="KW-0012">Acyltransferase</keyword>
<dbReference type="HOGENOM" id="CLU_018928_3_0_6"/>
<dbReference type="STRING" id="319224.Sputcn32_1238"/>
<dbReference type="InterPro" id="IPR044856">
    <property type="entry name" value="Malate_synth_C_sf"/>
</dbReference>
<dbReference type="InterPro" id="IPR001465">
    <property type="entry name" value="Malate_synthase_TIM"/>
</dbReference>
<evidence type="ECO:0000256" key="7">
    <source>
        <dbReference type="PIRSR" id="PIRSR001363-1"/>
    </source>
</evidence>
<gene>
    <name evidence="11" type="ordered locus">Sputcn32_1238</name>
</gene>
<dbReference type="EC" id="2.3.3.9" evidence="2"/>
<dbReference type="KEGG" id="spc:Sputcn32_1238"/>
<evidence type="ECO:0000256" key="3">
    <source>
        <dbReference type="ARBA" id="ARBA00022435"/>
    </source>
</evidence>
<feature type="domain" description="Malate synthase C-terminal" evidence="10">
    <location>
        <begin position="453"/>
        <end position="572"/>
    </location>
</feature>
<dbReference type="NCBIfam" id="TIGR01344">
    <property type="entry name" value="malate_syn_A"/>
    <property type="match status" value="1"/>
</dbReference>
<dbReference type="PIRSF" id="PIRSF001363">
    <property type="entry name" value="Malate_synth"/>
    <property type="match status" value="1"/>
</dbReference>